<accession>A0A0L7KXQ7</accession>
<reference evidence="1 2" key="1">
    <citation type="journal article" date="2015" name="Genome Biol. Evol.">
        <title>The genome of winter moth (Operophtera brumata) provides a genomic perspective on sexual dimorphism and phenology.</title>
        <authorList>
            <person name="Derks M.F."/>
            <person name="Smit S."/>
            <person name="Salis L."/>
            <person name="Schijlen E."/>
            <person name="Bossers A."/>
            <person name="Mateman C."/>
            <person name="Pijl A.S."/>
            <person name="de Ridder D."/>
            <person name="Groenen M.A."/>
            <person name="Visser M.E."/>
            <person name="Megens H.J."/>
        </authorList>
    </citation>
    <scope>NUCLEOTIDE SEQUENCE [LARGE SCALE GENOMIC DNA]</scope>
    <source>
        <strain evidence="1">WM2013NL</strain>
        <tissue evidence="1">Head and thorax</tissue>
    </source>
</reference>
<keyword evidence="2" id="KW-1185">Reference proteome</keyword>
<name>A0A0L7KXQ7_OPEBR</name>
<organism evidence="1 2">
    <name type="scientific">Operophtera brumata</name>
    <name type="common">Winter moth</name>
    <name type="synonym">Phalaena brumata</name>
    <dbReference type="NCBI Taxonomy" id="104452"/>
    <lineage>
        <taxon>Eukaryota</taxon>
        <taxon>Metazoa</taxon>
        <taxon>Ecdysozoa</taxon>
        <taxon>Arthropoda</taxon>
        <taxon>Hexapoda</taxon>
        <taxon>Insecta</taxon>
        <taxon>Pterygota</taxon>
        <taxon>Neoptera</taxon>
        <taxon>Endopterygota</taxon>
        <taxon>Lepidoptera</taxon>
        <taxon>Glossata</taxon>
        <taxon>Ditrysia</taxon>
        <taxon>Geometroidea</taxon>
        <taxon>Geometridae</taxon>
        <taxon>Larentiinae</taxon>
        <taxon>Operophtera</taxon>
    </lineage>
</organism>
<protein>
    <submittedName>
        <fullName evidence="1">Uncharacterized protein</fullName>
    </submittedName>
</protein>
<gene>
    <name evidence="1" type="ORF">OBRU01_19307</name>
</gene>
<evidence type="ECO:0000313" key="1">
    <source>
        <dbReference type="EMBL" id="KOB67814.1"/>
    </source>
</evidence>
<dbReference type="Proteomes" id="UP000037510">
    <property type="component" value="Unassembled WGS sequence"/>
</dbReference>
<comment type="caution">
    <text evidence="1">The sequence shown here is derived from an EMBL/GenBank/DDBJ whole genome shotgun (WGS) entry which is preliminary data.</text>
</comment>
<feature type="non-terminal residue" evidence="1">
    <location>
        <position position="237"/>
    </location>
</feature>
<evidence type="ECO:0000313" key="2">
    <source>
        <dbReference type="Proteomes" id="UP000037510"/>
    </source>
</evidence>
<proteinExistence type="predicted"/>
<feature type="non-terminal residue" evidence="1">
    <location>
        <position position="1"/>
    </location>
</feature>
<dbReference type="AlphaFoldDB" id="A0A0L7KXQ7"/>
<sequence>QALNEGKVKQISIQFKALDNSRTDEMYEKSRSVALKYHNFFVDLLRKLKSEYENNELKANKDNPKKLWQSIKNICHFSLFNKEPTELLSLQGCVSAQESIDLTNCHFSSIGQRLADKILSRLNKTEMDLAKTVRIKNSPVDSIFMSPTDHQETIASAPFGDACIKIHSSMCIPNTCICEPLTRTHTIKYLGVHIDENLSFKTHIVSLSGRIRKVIHVMRNLRFVACVDTLRLVYYAL</sequence>
<dbReference type="EMBL" id="JTDY01004739">
    <property type="protein sequence ID" value="KOB67814.1"/>
    <property type="molecule type" value="Genomic_DNA"/>
</dbReference>